<organism evidence="1 2">
    <name type="scientific">Roseomonas genomospecies 6</name>
    <dbReference type="NCBI Taxonomy" id="214106"/>
    <lineage>
        <taxon>Bacteria</taxon>
        <taxon>Pseudomonadati</taxon>
        <taxon>Pseudomonadota</taxon>
        <taxon>Alphaproteobacteria</taxon>
        <taxon>Acetobacterales</taxon>
        <taxon>Roseomonadaceae</taxon>
        <taxon>Roseomonas</taxon>
    </lineage>
</organism>
<dbReference type="GO" id="GO:0032259">
    <property type="term" value="P:methylation"/>
    <property type="evidence" value="ECO:0007669"/>
    <property type="project" value="UniProtKB-KW"/>
</dbReference>
<dbReference type="SUPFAM" id="SSF53335">
    <property type="entry name" value="S-adenosyl-L-methionine-dependent methyltransferases"/>
    <property type="match status" value="1"/>
</dbReference>
<evidence type="ECO:0000313" key="2">
    <source>
        <dbReference type="Proteomes" id="UP000480854"/>
    </source>
</evidence>
<keyword evidence="1" id="KW-0489">Methyltransferase</keyword>
<name>A0A9W7NG06_9PROT</name>
<dbReference type="RefSeq" id="WP_149472132.1">
    <property type="nucleotide sequence ID" value="NZ_QOKW01000039.1"/>
</dbReference>
<protein>
    <submittedName>
        <fullName evidence="1">Methyltransferase domain-containing protein</fullName>
    </submittedName>
</protein>
<dbReference type="EMBL" id="QOKW01000039">
    <property type="protein sequence ID" value="KAA0676206.1"/>
    <property type="molecule type" value="Genomic_DNA"/>
</dbReference>
<dbReference type="CDD" id="cd02440">
    <property type="entry name" value="AdoMet_MTases"/>
    <property type="match status" value="1"/>
</dbReference>
<dbReference type="InterPro" id="IPR029063">
    <property type="entry name" value="SAM-dependent_MTases_sf"/>
</dbReference>
<dbReference type="OrthoDB" id="7342932at2"/>
<reference evidence="1 2" key="1">
    <citation type="submission" date="2018-07" db="EMBL/GenBank/DDBJ databases">
        <title>Genome sequence of Azospirillum sp. ATCC 49961.</title>
        <authorList>
            <person name="Sant'Anna F.H."/>
            <person name="Baldani J.I."/>
            <person name="Zilli J.E."/>
            <person name="Reis V.M."/>
            <person name="Hartmann A."/>
            <person name="Cruz L."/>
            <person name="de Souza E.M."/>
            <person name="de Oliveira Pedrosa F."/>
            <person name="Passaglia L.M.P."/>
        </authorList>
    </citation>
    <scope>NUCLEOTIDE SEQUENCE [LARGE SCALE GENOMIC DNA]</scope>
    <source>
        <strain evidence="1 2">ATCC 49961</strain>
    </source>
</reference>
<keyword evidence="2" id="KW-1185">Reference proteome</keyword>
<comment type="caution">
    <text evidence="1">The sequence shown here is derived from an EMBL/GenBank/DDBJ whole genome shotgun (WGS) entry which is preliminary data.</text>
</comment>
<accession>A0A9W7NG06</accession>
<dbReference type="Proteomes" id="UP000480854">
    <property type="component" value="Unassembled WGS sequence"/>
</dbReference>
<proteinExistence type="predicted"/>
<dbReference type="Pfam" id="PF13489">
    <property type="entry name" value="Methyltransf_23"/>
    <property type="match status" value="1"/>
</dbReference>
<gene>
    <name evidence="1" type="ORF">DS843_28040</name>
</gene>
<keyword evidence="1" id="KW-0808">Transferase</keyword>
<sequence>MTANKKDNPLEKAKSGLPVSKDEQMLEINAASNNYYYTDDQTFDDKMKAWVIEKSLEFLKPGRILDLGYINSIWTKALLSVPGVEAVDIVEAAPGHVEQARADFAGEKRVRIFHTLFEEFTPDHPYDTILMSGVVKYVPDDDALVTRAKSWLAPDGVVIASTPNCRAFHRRLGTYMGLESSPCTHNARDHSVFNVRLYDRYSWRALFVRNGYQVGPVHGIGMKLLSTPQMIHLGTKYDINGILEGLRSMAEEMPDYAWYLLLTAKAGTAD</sequence>
<dbReference type="AlphaFoldDB" id="A0A9W7NG06"/>
<dbReference type="GO" id="GO:0008168">
    <property type="term" value="F:methyltransferase activity"/>
    <property type="evidence" value="ECO:0007669"/>
    <property type="project" value="UniProtKB-KW"/>
</dbReference>
<evidence type="ECO:0000313" key="1">
    <source>
        <dbReference type="EMBL" id="KAA0676206.1"/>
    </source>
</evidence>
<dbReference type="Gene3D" id="3.40.50.150">
    <property type="entry name" value="Vaccinia Virus protein VP39"/>
    <property type="match status" value="1"/>
</dbReference>